<protein>
    <submittedName>
        <fullName evidence="2">Uncharacterized protein</fullName>
    </submittedName>
</protein>
<reference evidence="2 3" key="1">
    <citation type="submission" date="2017-08" db="EMBL/GenBank/DDBJ databases">
        <title>Harnessing the power of phylogenomics to disentangle the directionality and signatures of interkingdom host jumping in the parasitic fungal genus Tolypocladium.</title>
        <authorList>
            <person name="Quandt C.A."/>
            <person name="Patterson W."/>
            <person name="Spatafora J.W."/>
        </authorList>
    </citation>
    <scope>NUCLEOTIDE SEQUENCE [LARGE SCALE GENOMIC DNA]</scope>
    <source>
        <strain evidence="2 3">CBS 113982</strain>
    </source>
</reference>
<keyword evidence="1" id="KW-0732">Signal</keyword>
<evidence type="ECO:0000313" key="2">
    <source>
        <dbReference type="EMBL" id="PNY26233.1"/>
    </source>
</evidence>
<keyword evidence="3" id="KW-1185">Reference proteome</keyword>
<comment type="caution">
    <text evidence="2">The sequence shown here is derived from an EMBL/GenBank/DDBJ whole genome shotgun (WGS) entry which is preliminary data.</text>
</comment>
<dbReference type="OrthoDB" id="5130291at2759"/>
<name>A0A2K3QFE4_9HYPO</name>
<sequence>MTTAAATALLALSLGVDAFTTACTFSQYKCGAGLVAIQGYNNTELTNAVNATGPIPPLQANQLLQVLYRCTDTNGGLAGNSFCIGGCMSMPGVSDDQCAK</sequence>
<organism evidence="2 3">
    <name type="scientific">Tolypocladium capitatum</name>
    <dbReference type="NCBI Taxonomy" id="45235"/>
    <lineage>
        <taxon>Eukaryota</taxon>
        <taxon>Fungi</taxon>
        <taxon>Dikarya</taxon>
        <taxon>Ascomycota</taxon>
        <taxon>Pezizomycotina</taxon>
        <taxon>Sordariomycetes</taxon>
        <taxon>Hypocreomycetidae</taxon>
        <taxon>Hypocreales</taxon>
        <taxon>Ophiocordycipitaceae</taxon>
        <taxon>Tolypocladium</taxon>
    </lineage>
</organism>
<evidence type="ECO:0000256" key="1">
    <source>
        <dbReference type="SAM" id="SignalP"/>
    </source>
</evidence>
<evidence type="ECO:0000313" key="3">
    <source>
        <dbReference type="Proteomes" id="UP000236621"/>
    </source>
</evidence>
<proteinExistence type="predicted"/>
<dbReference type="Proteomes" id="UP000236621">
    <property type="component" value="Unassembled WGS sequence"/>
</dbReference>
<dbReference type="EMBL" id="NRSZ01000579">
    <property type="protein sequence ID" value="PNY26233.1"/>
    <property type="molecule type" value="Genomic_DNA"/>
</dbReference>
<gene>
    <name evidence="2" type="ORF">TCAP_03832</name>
</gene>
<dbReference type="AlphaFoldDB" id="A0A2K3QFE4"/>
<feature type="signal peptide" evidence="1">
    <location>
        <begin position="1"/>
        <end position="18"/>
    </location>
</feature>
<accession>A0A2K3QFE4</accession>
<feature type="chain" id="PRO_5014350647" evidence="1">
    <location>
        <begin position="19"/>
        <end position="100"/>
    </location>
</feature>